<dbReference type="GO" id="GO:0005886">
    <property type="term" value="C:plasma membrane"/>
    <property type="evidence" value="ECO:0007669"/>
    <property type="project" value="InterPro"/>
</dbReference>
<dbReference type="InterPro" id="IPR007110">
    <property type="entry name" value="Ig-like_dom"/>
</dbReference>
<evidence type="ECO:0000256" key="2">
    <source>
        <dbReference type="ARBA" id="ARBA00023136"/>
    </source>
</evidence>
<dbReference type="EMBL" id="QBIY01013501">
    <property type="protein sequence ID" value="RXN02518.1"/>
    <property type="molecule type" value="Genomic_DNA"/>
</dbReference>
<feature type="domain" description="Ig-like" evidence="7">
    <location>
        <begin position="14"/>
        <end position="135"/>
    </location>
</feature>
<dbReference type="AlphaFoldDB" id="A0A498L334"/>
<sequence>MLLQAAGQSNQYPPNVHSINLTLVNVSRDDNSFMLTCIAENIVGMTNASIQLSVQFPPVIIKFEEPQKWHDTCMIFTVRANPLPTLRWYYKGEEIKPTDYIRPEMDVYQDNLEGCLMFKNPTHHNNGNYTLEASNFLGVAVKTVYAHFLRPPFDASPTPTAIPTMTHRPEEDTFGVSIAVGLAGFACVLLVVMFVLINKYGRRSKFGMKGDQCSLAICKGGAESGTGSWDR</sequence>
<keyword evidence="3" id="KW-1015">Disulfide bond</keyword>
<dbReference type="InterPro" id="IPR051275">
    <property type="entry name" value="Cell_adhesion_signaling"/>
</dbReference>
<dbReference type="FunFam" id="2.60.40.10:FF:002811">
    <property type="entry name" value="Tyrosine-protein kinase receptor"/>
    <property type="match status" value="1"/>
</dbReference>
<gene>
    <name evidence="8" type="ORF">ROHU_035199</name>
</gene>
<dbReference type="GO" id="GO:0098609">
    <property type="term" value="P:cell-cell adhesion"/>
    <property type="evidence" value="ECO:0007669"/>
    <property type="project" value="TreeGrafter"/>
</dbReference>
<dbReference type="SUPFAM" id="SSF48726">
    <property type="entry name" value="Immunoglobulin"/>
    <property type="match status" value="2"/>
</dbReference>
<keyword evidence="9" id="KW-1185">Reference proteome</keyword>
<evidence type="ECO:0000256" key="5">
    <source>
        <dbReference type="ARBA" id="ARBA00023319"/>
    </source>
</evidence>
<name>A0A498L334_LABRO</name>
<comment type="subcellular location">
    <subcellularLocation>
        <location evidence="1">Membrane</location>
        <topology evidence="1">Single-pass type I membrane protein</topology>
    </subcellularLocation>
</comment>
<dbReference type="InterPro" id="IPR013098">
    <property type="entry name" value="Ig_I-set"/>
</dbReference>
<evidence type="ECO:0000256" key="6">
    <source>
        <dbReference type="SAM" id="Phobius"/>
    </source>
</evidence>
<keyword evidence="4" id="KW-0325">Glycoprotein</keyword>
<dbReference type="Proteomes" id="UP000290572">
    <property type="component" value="Unassembled WGS sequence"/>
</dbReference>
<keyword evidence="8" id="KW-0675">Receptor</keyword>
<organism evidence="8 9">
    <name type="scientific">Labeo rohita</name>
    <name type="common">Indian major carp</name>
    <name type="synonym">Cyprinus rohita</name>
    <dbReference type="NCBI Taxonomy" id="84645"/>
    <lineage>
        <taxon>Eukaryota</taxon>
        <taxon>Metazoa</taxon>
        <taxon>Chordata</taxon>
        <taxon>Craniata</taxon>
        <taxon>Vertebrata</taxon>
        <taxon>Euteleostomi</taxon>
        <taxon>Actinopterygii</taxon>
        <taxon>Neopterygii</taxon>
        <taxon>Teleostei</taxon>
        <taxon>Ostariophysi</taxon>
        <taxon>Cypriniformes</taxon>
        <taxon>Cyprinidae</taxon>
        <taxon>Labeoninae</taxon>
        <taxon>Labeonini</taxon>
        <taxon>Labeo</taxon>
    </lineage>
</organism>
<feature type="transmembrane region" description="Helical" evidence="6">
    <location>
        <begin position="174"/>
        <end position="197"/>
    </location>
</feature>
<reference evidence="8 9" key="1">
    <citation type="submission" date="2018-03" db="EMBL/GenBank/DDBJ databases">
        <title>Draft genome sequence of Rohu Carp (Labeo rohita).</title>
        <authorList>
            <person name="Das P."/>
            <person name="Kushwaha B."/>
            <person name="Joshi C.G."/>
            <person name="Kumar D."/>
            <person name="Nagpure N.S."/>
            <person name="Sahoo L."/>
            <person name="Das S.P."/>
            <person name="Bit A."/>
            <person name="Patnaik S."/>
            <person name="Meher P.K."/>
            <person name="Jayasankar P."/>
            <person name="Koringa P.G."/>
            <person name="Patel N.V."/>
            <person name="Hinsu A.T."/>
            <person name="Kumar R."/>
            <person name="Pandey M."/>
            <person name="Agarwal S."/>
            <person name="Srivastava S."/>
            <person name="Singh M."/>
            <person name="Iquebal M.A."/>
            <person name="Jaiswal S."/>
            <person name="Angadi U.B."/>
            <person name="Kumar N."/>
            <person name="Raza M."/>
            <person name="Shah T.M."/>
            <person name="Rai A."/>
            <person name="Jena J.K."/>
        </authorList>
    </citation>
    <scope>NUCLEOTIDE SEQUENCE [LARGE SCALE GENOMIC DNA]</scope>
    <source>
        <strain evidence="8">DASCIFA01</strain>
        <tissue evidence="8">Testis</tissue>
    </source>
</reference>
<evidence type="ECO:0000313" key="9">
    <source>
        <dbReference type="Proteomes" id="UP000290572"/>
    </source>
</evidence>
<evidence type="ECO:0000313" key="8">
    <source>
        <dbReference type="EMBL" id="RXN02518.1"/>
    </source>
</evidence>
<dbReference type="InterPro" id="IPR013783">
    <property type="entry name" value="Ig-like_fold"/>
</dbReference>
<dbReference type="PROSITE" id="PS50835">
    <property type="entry name" value="IG_LIKE"/>
    <property type="match status" value="1"/>
</dbReference>
<dbReference type="InterPro" id="IPR036179">
    <property type="entry name" value="Ig-like_dom_sf"/>
</dbReference>
<evidence type="ECO:0000256" key="4">
    <source>
        <dbReference type="ARBA" id="ARBA00023180"/>
    </source>
</evidence>
<keyword evidence="6" id="KW-1133">Transmembrane helix</keyword>
<dbReference type="PRINTS" id="PR01939">
    <property type="entry name" value="NTKRECEPTOR"/>
</dbReference>
<dbReference type="STRING" id="84645.A0A498L334"/>
<dbReference type="PANTHER" id="PTHR11640">
    <property type="entry name" value="NEPHRIN"/>
    <property type="match status" value="1"/>
</dbReference>
<dbReference type="PANTHER" id="PTHR11640:SF31">
    <property type="entry name" value="IRREGULAR CHIASM C-ROUGHEST PROTEIN-RELATED"/>
    <property type="match status" value="1"/>
</dbReference>
<comment type="caution">
    <text evidence="8">The sequence shown here is derived from an EMBL/GenBank/DDBJ whole genome shotgun (WGS) entry which is preliminary data.</text>
</comment>
<dbReference type="Gene3D" id="2.60.40.10">
    <property type="entry name" value="Immunoglobulins"/>
    <property type="match status" value="1"/>
</dbReference>
<dbReference type="GO" id="GO:0004714">
    <property type="term" value="F:transmembrane receptor protein tyrosine kinase activity"/>
    <property type="evidence" value="ECO:0007669"/>
    <property type="project" value="InterPro"/>
</dbReference>
<keyword evidence="5" id="KW-0393">Immunoglobulin domain</keyword>
<dbReference type="Pfam" id="PF07679">
    <property type="entry name" value="I-set"/>
    <property type="match status" value="1"/>
</dbReference>
<evidence type="ECO:0000256" key="3">
    <source>
        <dbReference type="ARBA" id="ARBA00023157"/>
    </source>
</evidence>
<keyword evidence="6" id="KW-0812">Transmembrane</keyword>
<accession>A0A498L334</accession>
<dbReference type="GO" id="GO:0050839">
    <property type="term" value="F:cell adhesion molecule binding"/>
    <property type="evidence" value="ECO:0007669"/>
    <property type="project" value="TreeGrafter"/>
</dbReference>
<keyword evidence="2 6" id="KW-0472">Membrane</keyword>
<dbReference type="InterPro" id="IPR020777">
    <property type="entry name" value="NTRK"/>
</dbReference>
<protein>
    <submittedName>
        <fullName evidence="8">NT-3 growth factor receptor-like</fullName>
    </submittedName>
</protein>
<evidence type="ECO:0000256" key="1">
    <source>
        <dbReference type="ARBA" id="ARBA00004479"/>
    </source>
</evidence>
<evidence type="ECO:0000259" key="7">
    <source>
        <dbReference type="PROSITE" id="PS50835"/>
    </source>
</evidence>
<dbReference type="GO" id="GO:0005911">
    <property type="term" value="C:cell-cell junction"/>
    <property type="evidence" value="ECO:0007669"/>
    <property type="project" value="TreeGrafter"/>
</dbReference>
<dbReference type="GO" id="GO:0005524">
    <property type="term" value="F:ATP binding"/>
    <property type="evidence" value="ECO:0007669"/>
    <property type="project" value="InterPro"/>
</dbReference>
<proteinExistence type="predicted"/>
<dbReference type="GO" id="GO:0007169">
    <property type="term" value="P:cell surface receptor protein tyrosine kinase signaling pathway"/>
    <property type="evidence" value="ECO:0007669"/>
    <property type="project" value="InterPro"/>
</dbReference>